<dbReference type="EMBL" id="CM051395">
    <property type="protein sequence ID" value="KAJ4724993.1"/>
    <property type="molecule type" value="Genomic_DNA"/>
</dbReference>
<comment type="caution">
    <text evidence="1">The sequence shown here is derived from an EMBL/GenBank/DDBJ whole genome shotgun (WGS) entry which is preliminary data.</text>
</comment>
<proteinExistence type="predicted"/>
<accession>A0ACC1YPB3</accession>
<evidence type="ECO:0000313" key="1">
    <source>
        <dbReference type="EMBL" id="KAJ4724993.1"/>
    </source>
</evidence>
<keyword evidence="1" id="KW-0808">Transferase</keyword>
<gene>
    <name evidence="1" type="ORF">OWV82_003924</name>
</gene>
<keyword evidence="2" id="KW-1185">Reference proteome</keyword>
<evidence type="ECO:0000313" key="2">
    <source>
        <dbReference type="Proteomes" id="UP001164539"/>
    </source>
</evidence>
<sequence length="115" mass="13177">MSEDPKLLQINQPKLKPSSENQKGEVSEVTLAESDVDYEDCKTPSSDDHKIPTIQSCPPTPRKKVQVSNFLKRKIPEILFFEATKRGEVESFFRSNSELFKVEFPAFVKKRCKSL</sequence>
<name>A0ACC1YPB3_MELAZ</name>
<protein>
    <submittedName>
        <fullName evidence="1">Cyclin-dependent protein kinase</fullName>
    </submittedName>
</protein>
<keyword evidence="1" id="KW-0418">Kinase</keyword>
<dbReference type="Proteomes" id="UP001164539">
    <property type="component" value="Chromosome 2"/>
</dbReference>
<organism evidence="1 2">
    <name type="scientific">Melia azedarach</name>
    <name type="common">Chinaberry tree</name>
    <dbReference type="NCBI Taxonomy" id="155640"/>
    <lineage>
        <taxon>Eukaryota</taxon>
        <taxon>Viridiplantae</taxon>
        <taxon>Streptophyta</taxon>
        <taxon>Embryophyta</taxon>
        <taxon>Tracheophyta</taxon>
        <taxon>Spermatophyta</taxon>
        <taxon>Magnoliopsida</taxon>
        <taxon>eudicotyledons</taxon>
        <taxon>Gunneridae</taxon>
        <taxon>Pentapetalae</taxon>
        <taxon>rosids</taxon>
        <taxon>malvids</taxon>
        <taxon>Sapindales</taxon>
        <taxon>Meliaceae</taxon>
        <taxon>Melia</taxon>
    </lineage>
</organism>
<reference evidence="1 2" key="1">
    <citation type="journal article" date="2023" name="Science">
        <title>Complex scaffold remodeling in plant triterpene biosynthesis.</title>
        <authorList>
            <person name="De La Pena R."/>
            <person name="Hodgson H."/>
            <person name="Liu J.C."/>
            <person name="Stephenson M.J."/>
            <person name="Martin A.C."/>
            <person name="Owen C."/>
            <person name="Harkess A."/>
            <person name="Leebens-Mack J."/>
            <person name="Jimenez L.E."/>
            <person name="Osbourn A."/>
            <person name="Sattely E.S."/>
        </authorList>
    </citation>
    <scope>NUCLEOTIDE SEQUENCE [LARGE SCALE GENOMIC DNA]</scope>
    <source>
        <strain evidence="2">cv. JPN11</strain>
        <tissue evidence="1">Leaf</tissue>
    </source>
</reference>